<dbReference type="OrthoDB" id="10465899at2759"/>
<sequence length="172" mass="17553">MATWRPAHVAGSCLGCLISNPGGHPNKDAVYTFGHPGSKPGLSKSSAEDRAAATWWAPGMRPSTNDAANADVEAFWSRARAADAAGAVRDLTGRETAVAVKTAGRGSHVTLGFEGNTFTRSSKYVDDFCVGGAAGAAGTEQGPAAQYAAAKKAARANRALGTGASLSLSQMW</sequence>
<dbReference type="InParanoid" id="A0A2V0NMT7"/>
<reference evidence="1 2" key="1">
    <citation type="journal article" date="2018" name="Sci. Rep.">
        <title>Raphidocelis subcapitata (=Pseudokirchneriella subcapitata) provides an insight into genome evolution and environmental adaptations in the Sphaeropleales.</title>
        <authorList>
            <person name="Suzuki S."/>
            <person name="Yamaguchi H."/>
            <person name="Nakajima N."/>
            <person name="Kawachi M."/>
        </authorList>
    </citation>
    <scope>NUCLEOTIDE SEQUENCE [LARGE SCALE GENOMIC DNA]</scope>
    <source>
        <strain evidence="1 2">NIES-35</strain>
    </source>
</reference>
<accession>A0A2V0NMT7</accession>
<organism evidence="1 2">
    <name type="scientific">Raphidocelis subcapitata</name>
    <dbReference type="NCBI Taxonomy" id="307507"/>
    <lineage>
        <taxon>Eukaryota</taxon>
        <taxon>Viridiplantae</taxon>
        <taxon>Chlorophyta</taxon>
        <taxon>core chlorophytes</taxon>
        <taxon>Chlorophyceae</taxon>
        <taxon>CS clade</taxon>
        <taxon>Sphaeropleales</taxon>
        <taxon>Selenastraceae</taxon>
        <taxon>Raphidocelis</taxon>
    </lineage>
</organism>
<proteinExistence type="predicted"/>
<keyword evidence="2" id="KW-1185">Reference proteome</keyword>
<dbReference type="Proteomes" id="UP000247498">
    <property type="component" value="Unassembled WGS sequence"/>
</dbReference>
<name>A0A2V0NMT7_9CHLO</name>
<evidence type="ECO:0000313" key="2">
    <source>
        <dbReference type="Proteomes" id="UP000247498"/>
    </source>
</evidence>
<dbReference type="AlphaFoldDB" id="A0A2V0NMT7"/>
<evidence type="ECO:0000313" key="1">
    <source>
        <dbReference type="EMBL" id="GBF88469.1"/>
    </source>
</evidence>
<comment type="caution">
    <text evidence="1">The sequence shown here is derived from an EMBL/GenBank/DDBJ whole genome shotgun (WGS) entry which is preliminary data.</text>
</comment>
<dbReference type="EMBL" id="BDRX01000005">
    <property type="protein sequence ID" value="GBF88469.1"/>
    <property type="molecule type" value="Genomic_DNA"/>
</dbReference>
<gene>
    <name evidence="1" type="ORF">Rsub_01182</name>
</gene>
<protein>
    <submittedName>
        <fullName evidence="1">Uncharacterized protein</fullName>
    </submittedName>
</protein>